<dbReference type="Proteomes" id="UP000637720">
    <property type="component" value="Unassembled WGS sequence"/>
</dbReference>
<sequence>MPWNPEQYLRFKAERFAPFDDLVKLIKVRPGLRVVDLGCGP</sequence>
<evidence type="ECO:0000313" key="1">
    <source>
        <dbReference type="EMBL" id="GGJ94714.1"/>
    </source>
</evidence>
<reference evidence="1" key="1">
    <citation type="journal article" date="2014" name="Int. J. Syst. Evol. Microbiol.">
        <title>Complete genome sequence of Corynebacterium casei LMG S-19264T (=DSM 44701T), isolated from a smear-ripened cheese.</title>
        <authorList>
            <consortium name="US DOE Joint Genome Institute (JGI-PGF)"/>
            <person name="Walter F."/>
            <person name="Albersmeier A."/>
            <person name="Kalinowski J."/>
            <person name="Ruckert C."/>
        </authorList>
    </citation>
    <scope>NUCLEOTIDE SEQUENCE</scope>
    <source>
        <strain evidence="1">JCM 14719</strain>
    </source>
</reference>
<proteinExistence type="predicted"/>
<protein>
    <recommendedName>
        <fullName evidence="3">Trans-aconitate 2-methyltransferase</fullName>
    </recommendedName>
</protein>
<dbReference type="InterPro" id="IPR029063">
    <property type="entry name" value="SAM-dependent_MTases_sf"/>
</dbReference>
<gene>
    <name evidence="1" type="ORF">GCM10007043_05650</name>
</gene>
<dbReference type="SUPFAM" id="SSF53335">
    <property type="entry name" value="S-adenosyl-L-methionine-dependent methyltransferases"/>
    <property type="match status" value="1"/>
</dbReference>
<evidence type="ECO:0000313" key="2">
    <source>
        <dbReference type="Proteomes" id="UP000637720"/>
    </source>
</evidence>
<dbReference type="Gene3D" id="3.40.50.150">
    <property type="entry name" value="Vaccinia Virus protein VP39"/>
    <property type="match status" value="1"/>
</dbReference>
<evidence type="ECO:0008006" key="3">
    <source>
        <dbReference type="Google" id="ProtNLM"/>
    </source>
</evidence>
<accession>A0A8J3F9Q0</accession>
<name>A0A8J3F9Q0_9BACI</name>
<organism evidence="1 2">
    <name type="scientific">Calditerricola satsumensis</name>
    <dbReference type="NCBI Taxonomy" id="373054"/>
    <lineage>
        <taxon>Bacteria</taxon>
        <taxon>Bacillati</taxon>
        <taxon>Bacillota</taxon>
        <taxon>Bacilli</taxon>
        <taxon>Bacillales</taxon>
        <taxon>Bacillaceae</taxon>
        <taxon>Calditerricola</taxon>
    </lineage>
</organism>
<dbReference type="RefSeq" id="WP_256205595.1">
    <property type="nucleotide sequence ID" value="NZ_BMOF01000006.1"/>
</dbReference>
<comment type="caution">
    <text evidence="1">The sequence shown here is derived from an EMBL/GenBank/DDBJ whole genome shotgun (WGS) entry which is preliminary data.</text>
</comment>
<reference evidence="1" key="2">
    <citation type="submission" date="2020-09" db="EMBL/GenBank/DDBJ databases">
        <authorList>
            <person name="Sun Q."/>
            <person name="Ohkuma M."/>
        </authorList>
    </citation>
    <scope>NUCLEOTIDE SEQUENCE</scope>
    <source>
        <strain evidence="1">JCM 14719</strain>
    </source>
</reference>
<dbReference type="AlphaFoldDB" id="A0A8J3F9Q0"/>
<dbReference type="EMBL" id="BMOF01000006">
    <property type="protein sequence ID" value="GGJ94714.1"/>
    <property type="molecule type" value="Genomic_DNA"/>
</dbReference>
<keyword evidence="2" id="KW-1185">Reference proteome</keyword>